<name>A0A0K8NV59_PISS1</name>
<evidence type="ECO:0000313" key="1">
    <source>
        <dbReference type="EMBL" id="GAP34282.1"/>
    </source>
</evidence>
<reference evidence="2" key="1">
    <citation type="submission" date="2015-07" db="EMBL/GenBank/DDBJ databases">
        <title>Discovery of a poly(ethylene terephthalate assimilation.</title>
        <authorList>
            <person name="Yoshida S."/>
            <person name="Hiraga K."/>
            <person name="Takehana T."/>
            <person name="Taniguchi I."/>
            <person name="Yamaji H."/>
            <person name="Maeda Y."/>
            <person name="Toyohara K."/>
            <person name="Miyamoto K."/>
            <person name="Kimura Y."/>
            <person name="Oda K."/>
        </authorList>
    </citation>
    <scope>NUCLEOTIDE SEQUENCE [LARGE SCALE GENOMIC DNA]</scope>
    <source>
        <strain evidence="2">NBRC 110686 / TISTR 2288 / 201-F6</strain>
    </source>
</reference>
<evidence type="ECO:0000313" key="2">
    <source>
        <dbReference type="Proteomes" id="UP000037660"/>
    </source>
</evidence>
<sequence>MKIQVRINEEGALRNQRHAFSNRFTLVSELLQNARRAGARLIRIDHDPQALILTVQDDGHGLDDFQKLLSFHESGWDADTCTQERPFGVGFSKCLYAASRCVVASGRRRVDIDTAAALAKALVEVEECSLDDAVTGTRVELHGVDLPDLAQRVEELCAGFPVPVWFNGEPLKRAMAEAHLATQASAIGAVHLAGTRDGRYTHDTWVFLQGFCVLRPAWSTREDVNVVHLDSRQFMARLPDRDRLIDEDVQRQRIDTEVKACWRRTLEIAKAELPPRHFIDTYYGVMRGWGHVDLLNDLGTLPAELCSLVSGYPVQVEHGERRHLTPVPTAPSREAIESGAVQLVALDDVGDDNAPRWMMARARGWLVFDWIGVHADHWVMRHVRFLEEEGQRVTPVGEKLRMALEGRWVWPTVILCEKVRLRVGDDETLVGDAGVCHDGNLYIPDGETTGAPVEQLSSFTDEHDQFLEADRDADRDALADLLRLLRAVDPVQTLDSLLQPLRLGKYPLLHGKTFQLTVGVGLAPGHTVDLVDHAAAGGGSHAGR</sequence>
<protein>
    <recommendedName>
        <fullName evidence="3">ATP-binding protein</fullName>
    </recommendedName>
</protein>
<reference evidence="1 2" key="2">
    <citation type="journal article" date="2016" name="Science">
        <title>A bacterium that degrades and assimilates poly(ethylene terephthalate).</title>
        <authorList>
            <person name="Yoshida S."/>
            <person name="Hiraga K."/>
            <person name="Takehana T."/>
            <person name="Taniguchi I."/>
            <person name="Yamaji H."/>
            <person name="Maeda Y."/>
            <person name="Toyohara K."/>
            <person name="Miyamoto K."/>
            <person name="Kimura Y."/>
            <person name="Oda K."/>
        </authorList>
    </citation>
    <scope>NUCLEOTIDE SEQUENCE [LARGE SCALE GENOMIC DNA]</scope>
    <source>
        <strain evidence="2">NBRC 110686 / TISTR 2288 / 201-F6</strain>
    </source>
</reference>
<dbReference type="AlphaFoldDB" id="A0A0K8NV59"/>
<accession>A0A0K8NV59</accession>
<evidence type="ECO:0008006" key="3">
    <source>
        <dbReference type="Google" id="ProtNLM"/>
    </source>
</evidence>
<dbReference type="STRING" id="1547922.ISF6_4061"/>
<dbReference type="OrthoDB" id="8802554at2"/>
<dbReference type="SUPFAM" id="SSF55874">
    <property type="entry name" value="ATPase domain of HSP90 chaperone/DNA topoisomerase II/histidine kinase"/>
    <property type="match status" value="1"/>
</dbReference>
<keyword evidence="2" id="KW-1185">Reference proteome</keyword>
<dbReference type="EMBL" id="BBYR01000006">
    <property type="protein sequence ID" value="GAP34282.1"/>
    <property type="molecule type" value="Genomic_DNA"/>
</dbReference>
<dbReference type="RefSeq" id="WP_054018401.1">
    <property type="nucleotide sequence ID" value="NZ_BBYR01000006.1"/>
</dbReference>
<dbReference type="Proteomes" id="UP000037660">
    <property type="component" value="Unassembled WGS sequence"/>
</dbReference>
<comment type="caution">
    <text evidence="1">The sequence shown here is derived from an EMBL/GenBank/DDBJ whole genome shotgun (WGS) entry which is preliminary data.</text>
</comment>
<dbReference type="InterPro" id="IPR036890">
    <property type="entry name" value="HATPase_C_sf"/>
</dbReference>
<dbReference type="Gene3D" id="3.30.565.10">
    <property type="entry name" value="Histidine kinase-like ATPase, C-terminal domain"/>
    <property type="match status" value="1"/>
</dbReference>
<gene>
    <name evidence="1" type="ORF">ISF6_4061</name>
</gene>
<proteinExistence type="predicted"/>
<organism evidence="1 2">
    <name type="scientific">Piscinibacter sakaiensis</name>
    <name type="common">Ideonella sakaiensis</name>
    <dbReference type="NCBI Taxonomy" id="1547922"/>
    <lineage>
        <taxon>Bacteria</taxon>
        <taxon>Pseudomonadati</taxon>
        <taxon>Pseudomonadota</taxon>
        <taxon>Betaproteobacteria</taxon>
        <taxon>Burkholderiales</taxon>
        <taxon>Sphaerotilaceae</taxon>
        <taxon>Piscinibacter</taxon>
    </lineage>
</organism>